<dbReference type="EnsemblMetazoa" id="XM_019996814.1">
    <property type="protein sequence ID" value="XP_019852373.1"/>
    <property type="gene ID" value="LOC109582168"/>
</dbReference>
<dbReference type="KEGG" id="aqu:109582168"/>
<protein>
    <submittedName>
        <fullName evidence="2">Uncharacterized protein</fullName>
    </submittedName>
</protein>
<feature type="transmembrane region" description="Helical" evidence="1">
    <location>
        <begin position="21"/>
        <end position="41"/>
    </location>
</feature>
<proteinExistence type="predicted"/>
<reference evidence="3" key="1">
    <citation type="journal article" date="2010" name="Nature">
        <title>The Amphimedon queenslandica genome and the evolution of animal complexity.</title>
        <authorList>
            <person name="Srivastava M."/>
            <person name="Simakov O."/>
            <person name="Chapman J."/>
            <person name="Fahey B."/>
            <person name="Gauthier M.E."/>
            <person name="Mitros T."/>
            <person name="Richards G.S."/>
            <person name="Conaco C."/>
            <person name="Dacre M."/>
            <person name="Hellsten U."/>
            <person name="Larroux C."/>
            <person name="Putnam N.H."/>
            <person name="Stanke M."/>
            <person name="Adamska M."/>
            <person name="Darling A."/>
            <person name="Degnan S.M."/>
            <person name="Oakley T.H."/>
            <person name="Plachetzki D.C."/>
            <person name="Zhai Y."/>
            <person name="Adamski M."/>
            <person name="Calcino A."/>
            <person name="Cummins S.F."/>
            <person name="Goodstein D.M."/>
            <person name="Harris C."/>
            <person name="Jackson D.J."/>
            <person name="Leys S.P."/>
            <person name="Shu S."/>
            <person name="Woodcroft B.J."/>
            <person name="Vervoort M."/>
            <person name="Kosik K.S."/>
            <person name="Manning G."/>
            <person name="Degnan B.M."/>
            <person name="Rokhsar D.S."/>
        </authorList>
    </citation>
    <scope>NUCLEOTIDE SEQUENCE [LARGE SCALE GENOMIC DNA]</scope>
</reference>
<organism evidence="2">
    <name type="scientific">Amphimedon queenslandica</name>
    <name type="common">Sponge</name>
    <dbReference type="NCBI Taxonomy" id="400682"/>
    <lineage>
        <taxon>Eukaryota</taxon>
        <taxon>Metazoa</taxon>
        <taxon>Porifera</taxon>
        <taxon>Demospongiae</taxon>
        <taxon>Heteroscleromorpha</taxon>
        <taxon>Haplosclerida</taxon>
        <taxon>Niphatidae</taxon>
        <taxon>Amphimedon</taxon>
    </lineage>
</organism>
<dbReference type="InParanoid" id="A0A1X7UTT6"/>
<name>A0A1X7UTT6_AMPQE</name>
<keyword evidence="3" id="KW-1185">Reference proteome</keyword>
<dbReference type="AlphaFoldDB" id="A0A1X7UTT6"/>
<evidence type="ECO:0000256" key="1">
    <source>
        <dbReference type="SAM" id="Phobius"/>
    </source>
</evidence>
<evidence type="ECO:0000313" key="3">
    <source>
        <dbReference type="Proteomes" id="UP000007879"/>
    </source>
</evidence>
<accession>A0A1X7UTT6</accession>
<dbReference type="EnsemblMetazoa" id="Aqu2.1.31183_001">
    <property type="protein sequence ID" value="Aqu2.1.31183_001"/>
    <property type="gene ID" value="Aqu2.1.31183"/>
</dbReference>
<reference evidence="2" key="2">
    <citation type="submission" date="2017-05" db="UniProtKB">
        <authorList>
            <consortium name="EnsemblMetazoa"/>
        </authorList>
    </citation>
    <scope>IDENTIFICATION</scope>
</reference>
<dbReference type="Proteomes" id="UP000007879">
    <property type="component" value="Unassembled WGS sequence"/>
</dbReference>
<keyword evidence="1" id="KW-1133">Transmembrane helix</keyword>
<keyword evidence="1" id="KW-0812">Transmembrane</keyword>
<gene>
    <name evidence="2" type="primary">109582168</name>
</gene>
<evidence type="ECO:0000313" key="2">
    <source>
        <dbReference type="EnsemblMetazoa" id="Aqu2.1.31183_001"/>
    </source>
</evidence>
<keyword evidence="1" id="KW-0472">Membrane</keyword>
<sequence>MHPPRGPLTACTKLKKYCKNLYSLPICQLSIKMAATLFFFLRASTLLLFLSITIGNKCVVTAAPTQQQNKQLTEGVCSMKFILKNRYLRSLKDDSNLLTIFLEMHKMAKGMLEEDKKLEELEMNGQNSSDILASRLMIEHVMKDYCYWVNSALNEDINCSNHASVLSFVIQISLLEKLENTCNIIKNYTLGRQDGHVSIKQCAWIFCNLSPKCNPLQTNQELFDSLKNFAPQPCPFYWDFHTCSTCPTYSLLPSITPSYSSPPATSSH</sequence>